<name>A0A928V5J3_9GAMM</name>
<feature type="domain" description="HTH lysR-type" evidence="5">
    <location>
        <begin position="1"/>
        <end position="58"/>
    </location>
</feature>
<comment type="similarity">
    <text evidence="1">Belongs to the LysR transcriptional regulatory family.</text>
</comment>
<accession>A0A928V5J3</accession>
<dbReference type="EMBL" id="PRDL01000001">
    <property type="protein sequence ID" value="MBE8718672.1"/>
    <property type="molecule type" value="Genomic_DNA"/>
</dbReference>
<dbReference type="FunFam" id="1.10.10.10:FF:000001">
    <property type="entry name" value="LysR family transcriptional regulator"/>
    <property type="match status" value="1"/>
</dbReference>
<evidence type="ECO:0000256" key="1">
    <source>
        <dbReference type="ARBA" id="ARBA00009437"/>
    </source>
</evidence>
<evidence type="ECO:0000313" key="7">
    <source>
        <dbReference type="Proteomes" id="UP000652567"/>
    </source>
</evidence>
<dbReference type="CDD" id="cd08430">
    <property type="entry name" value="PBP2_IlvY"/>
    <property type="match status" value="1"/>
</dbReference>
<dbReference type="PANTHER" id="PTHR30126:SF81">
    <property type="entry name" value="HTH-TYPE TRANSCRIPTIONAL REGULATOR ILVY"/>
    <property type="match status" value="1"/>
</dbReference>
<evidence type="ECO:0000256" key="3">
    <source>
        <dbReference type="ARBA" id="ARBA00023125"/>
    </source>
</evidence>
<protein>
    <submittedName>
        <fullName evidence="6">HTH-type transcriptional activator IlvY</fullName>
    </submittedName>
</protein>
<dbReference type="InterPro" id="IPR000847">
    <property type="entry name" value="LysR_HTH_N"/>
</dbReference>
<dbReference type="GO" id="GO:0003700">
    <property type="term" value="F:DNA-binding transcription factor activity"/>
    <property type="evidence" value="ECO:0007669"/>
    <property type="project" value="InterPro"/>
</dbReference>
<evidence type="ECO:0000256" key="4">
    <source>
        <dbReference type="ARBA" id="ARBA00023163"/>
    </source>
</evidence>
<dbReference type="InterPro" id="IPR037404">
    <property type="entry name" value="IlvY_PBP2"/>
</dbReference>
<dbReference type="PANTHER" id="PTHR30126">
    <property type="entry name" value="HTH-TYPE TRANSCRIPTIONAL REGULATOR"/>
    <property type="match status" value="1"/>
</dbReference>
<dbReference type="Pfam" id="PF00126">
    <property type="entry name" value="HTH_1"/>
    <property type="match status" value="1"/>
</dbReference>
<evidence type="ECO:0000313" key="6">
    <source>
        <dbReference type="EMBL" id="MBE8718672.1"/>
    </source>
</evidence>
<sequence length="300" mass="33551">MDINKLKLFCTLATTLHFGNTARLCHASPSTISRRIKQLEDELGKTLFERDNRSVALTGDGQNFLLFAKEILQQWELYQQSLHADANQLTGQLSIYCSVTASYSFLFDILTRFRSHYPGIALKIHTGDPAPAIERVLAGNEDIAIAAKPHKLPAGLGFKTIARSPLIFITARNSETFAPPIVAPAGKESTQRYWADIPMIISEEGISRERIDRWFKRQQINPNIYAEVKGHEAIVSMVSLGFGIGVLPRIVLENSPLAEKVTPFHLQPDLGPYELGVCVMEKRLKSPIVEAFWQQLADHT</sequence>
<dbReference type="NCBIfam" id="NF008722">
    <property type="entry name" value="PRK11716.1"/>
    <property type="match status" value="1"/>
</dbReference>
<dbReference type="Pfam" id="PF03466">
    <property type="entry name" value="LysR_substrate"/>
    <property type="match status" value="1"/>
</dbReference>
<dbReference type="GO" id="GO:0000976">
    <property type="term" value="F:transcription cis-regulatory region binding"/>
    <property type="evidence" value="ECO:0007669"/>
    <property type="project" value="TreeGrafter"/>
</dbReference>
<dbReference type="AlphaFoldDB" id="A0A928V5J3"/>
<dbReference type="SUPFAM" id="SSF46785">
    <property type="entry name" value="Winged helix' DNA-binding domain"/>
    <property type="match status" value="1"/>
</dbReference>
<dbReference type="InterPro" id="IPR005119">
    <property type="entry name" value="LysR_subst-bd"/>
</dbReference>
<dbReference type="PROSITE" id="PS50931">
    <property type="entry name" value="HTH_LYSR"/>
    <property type="match status" value="1"/>
</dbReference>
<evidence type="ECO:0000259" key="5">
    <source>
        <dbReference type="PROSITE" id="PS50931"/>
    </source>
</evidence>
<keyword evidence="7" id="KW-1185">Reference proteome</keyword>
<evidence type="ECO:0000256" key="2">
    <source>
        <dbReference type="ARBA" id="ARBA00023015"/>
    </source>
</evidence>
<dbReference type="Gene3D" id="3.40.190.10">
    <property type="entry name" value="Periplasmic binding protein-like II"/>
    <property type="match status" value="2"/>
</dbReference>
<comment type="caution">
    <text evidence="6">The sequence shown here is derived from an EMBL/GenBank/DDBJ whole genome shotgun (WGS) entry which is preliminary data.</text>
</comment>
<dbReference type="InterPro" id="IPR036390">
    <property type="entry name" value="WH_DNA-bd_sf"/>
</dbReference>
<keyword evidence="3" id="KW-0238">DNA-binding</keyword>
<dbReference type="Gene3D" id="1.10.10.10">
    <property type="entry name" value="Winged helix-like DNA-binding domain superfamily/Winged helix DNA-binding domain"/>
    <property type="match status" value="1"/>
</dbReference>
<dbReference type="RefSeq" id="WP_193911420.1">
    <property type="nucleotide sequence ID" value="NZ_PRDL01000001.1"/>
</dbReference>
<proteinExistence type="inferred from homology"/>
<dbReference type="InterPro" id="IPR036388">
    <property type="entry name" value="WH-like_DNA-bd_sf"/>
</dbReference>
<dbReference type="Proteomes" id="UP000652567">
    <property type="component" value="Unassembled WGS sequence"/>
</dbReference>
<organism evidence="6 7">
    <name type="scientific">Cellvibrio polysaccharolyticus</name>
    <dbReference type="NCBI Taxonomy" id="2082724"/>
    <lineage>
        <taxon>Bacteria</taxon>
        <taxon>Pseudomonadati</taxon>
        <taxon>Pseudomonadota</taxon>
        <taxon>Gammaproteobacteria</taxon>
        <taxon>Cellvibrionales</taxon>
        <taxon>Cellvibrionaceae</taxon>
        <taxon>Cellvibrio</taxon>
    </lineage>
</organism>
<keyword evidence="2" id="KW-0805">Transcription regulation</keyword>
<reference evidence="6" key="1">
    <citation type="submission" date="2018-07" db="EMBL/GenBank/DDBJ databases">
        <title>Genome assembly of strain Ka43.</title>
        <authorList>
            <person name="Kukolya J."/>
            <person name="Nagy I."/>
            <person name="Horvath B."/>
            <person name="Toth A."/>
        </authorList>
    </citation>
    <scope>NUCLEOTIDE SEQUENCE</scope>
    <source>
        <strain evidence="6">KB43</strain>
    </source>
</reference>
<gene>
    <name evidence="6" type="ORF">C4F51_15970</name>
</gene>
<dbReference type="SUPFAM" id="SSF53850">
    <property type="entry name" value="Periplasmic binding protein-like II"/>
    <property type="match status" value="1"/>
</dbReference>
<keyword evidence="4" id="KW-0804">Transcription</keyword>